<feature type="binding site" evidence="10">
    <location>
        <position position="258"/>
    </location>
    <ligand>
        <name>NAD(+)</name>
        <dbReference type="ChEBI" id="CHEBI:57540"/>
    </ligand>
</feature>
<feature type="binding site" evidence="9">
    <location>
        <position position="109"/>
    </location>
    <ligand>
        <name>substrate</name>
    </ligand>
</feature>
<dbReference type="InterPro" id="IPR006168">
    <property type="entry name" value="G3P_DH_NAD-dep"/>
</dbReference>
<feature type="binding site" evidence="7">
    <location>
        <position position="36"/>
    </location>
    <ligand>
        <name>NADPH</name>
        <dbReference type="ChEBI" id="CHEBI:57783"/>
    </ligand>
</feature>
<feature type="binding site" evidence="7">
    <location>
        <position position="259"/>
    </location>
    <ligand>
        <name>sn-glycerol 3-phosphate</name>
        <dbReference type="ChEBI" id="CHEBI:57597"/>
    </ligand>
</feature>
<dbReference type="PIRSF" id="PIRSF000114">
    <property type="entry name" value="Glycerol-3-P_dh"/>
    <property type="match status" value="1"/>
</dbReference>
<feature type="binding site" evidence="7">
    <location>
        <position position="109"/>
    </location>
    <ligand>
        <name>NADPH</name>
        <dbReference type="ChEBI" id="CHEBI:57783"/>
    </ligand>
</feature>
<evidence type="ECO:0000256" key="3">
    <source>
        <dbReference type="ARBA" id="ARBA00023002"/>
    </source>
</evidence>
<dbReference type="InterPro" id="IPR013328">
    <property type="entry name" value="6PGD_dom2"/>
</dbReference>
<comment type="catalytic activity">
    <reaction evidence="7">
        <text>sn-glycerol 3-phosphate + NAD(+) = dihydroxyacetone phosphate + NADH + H(+)</text>
        <dbReference type="Rhea" id="RHEA:11092"/>
        <dbReference type="ChEBI" id="CHEBI:15378"/>
        <dbReference type="ChEBI" id="CHEBI:57540"/>
        <dbReference type="ChEBI" id="CHEBI:57597"/>
        <dbReference type="ChEBI" id="CHEBI:57642"/>
        <dbReference type="ChEBI" id="CHEBI:57945"/>
        <dbReference type="EC" id="1.1.1.94"/>
    </reaction>
</comment>
<feature type="domain" description="Glycerol-3-phosphate dehydrogenase NAD-dependent N-terminal" evidence="13">
    <location>
        <begin position="6"/>
        <end position="162"/>
    </location>
</feature>
<keyword evidence="5 7" id="KW-0594">Phospholipid biosynthesis</keyword>
<dbReference type="Gene3D" id="3.40.50.720">
    <property type="entry name" value="NAD(P)-binding Rossmann-like Domain"/>
    <property type="match status" value="1"/>
</dbReference>
<evidence type="ECO:0000256" key="11">
    <source>
        <dbReference type="RuleBase" id="RU000437"/>
    </source>
</evidence>
<name>A0A212JB74_9BACT</name>
<dbReference type="InterPro" id="IPR036291">
    <property type="entry name" value="NAD(P)-bd_dom_sf"/>
</dbReference>
<keyword evidence="2 7" id="KW-0444">Lipid biosynthesis</keyword>
<dbReference type="NCBIfam" id="NF000940">
    <property type="entry name" value="PRK00094.1-2"/>
    <property type="match status" value="1"/>
</dbReference>
<feature type="binding site" evidence="7">
    <location>
        <position position="14"/>
    </location>
    <ligand>
        <name>NADPH</name>
        <dbReference type="ChEBI" id="CHEBI:57783"/>
    </ligand>
</feature>
<dbReference type="UniPathway" id="UPA00940"/>
<dbReference type="GO" id="GO:0005829">
    <property type="term" value="C:cytosol"/>
    <property type="evidence" value="ECO:0007669"/>
    <property type="project" value="TreeGrafter"/>
</dbReference>
<feature type="binding site" evidence="7">
    <location>
        <position position="15"/>
    </location>
    <ligand>
        <name>NADPH</name>
        <dbReference type="ChEBI" id="CHEBI:57783"/>
    </ligand>
</feature>
<dbReference type="PRINTS" id="PR00077">
    <property type="entry name" value="GPDHDRGNASE"/>
</dbReference>
<dbReference type="GO" id="GO:0051287">
    <property type="term" value="F:NAD binding"/>
    <property type="evidence" value="ECO:0007669"/>
    <property type="project" value="InterPro"/>
</dbReference>
<evidence type="ECO:0000256" key="1">
    <source>
        <dbReference type="ARBA" id="ARBA00011009"/>
    </source>
</evidence>
<feature type="binding site" evidence="7">
    <location>
        <position position="194"/>
    </location>
    <ligand>
        <name>sn-glycerol 3-phosphate</name>
        <dbReference type="ChEBI" id="CHEBI:57597"/>
    </ligand>
</feature>
<dbReference type="InterPro" id="IPR011128">
    <property type="entry name" value="G3P_DH_NAD-dep_N"/>
</dbReference>
<dbReference type="EMBL" id="FLUM01000001">
    <property type="protein sequence ID" value="SBV96687.1"/>
    <property type="molecule type" value="Genomic_DNA"/>
</dbReference>
<dbReference type="PANTHER" id="PTHR11728">
    <property type="entry name" value="GLYCEROL-3-PHOSPHATE DEHYDROGENASE"/>
    <property type="match status" value="1"/>
</dbReference>
<feature type="binding site" evidence="7">
    <location>
        <position position="143"/>
    </location>
    <ligand>
        <name>NADPH</name>
        <dbReference type="ChEBI" id="CHEBI:57783"/>
    </ligand>
</feature>
<feature type="binding site" evidence="7">
    <location>
        <position position="109"/>
    </location>
    <ligand>
        <name>sn-glycerol 3-phosphate</name>
        <dbReference type="ChEBI" id="CHEBI:57597"/>
    </ligand>
</feature>
<feature type="binding site" evidence="7">
    <location>
        <position position="35"/>
    </location>
    <ligand>
        <name>NADPH</name>
        <dbReference type="ChEBI" id="CHEBI:57783"/>
    </ligand>
</feature>
<evidence type="ECO:0000256" key="10">
    <source>
        <dbReference type="PIRSR" id="PIRSR000114-3"/>
    </source>
</evidence>
<dbReference type="GO" id="GO:0141152">
    <property type="term" value="F:glycerol-3-phosphate dehydrogenase (NAD+) activity"/>
    <property type="evidence" value="ECO:0007669"/>
    <property type="project" value="RHEA"/>
</dbReference>
<keyword evidence="3 7" id="KW-0560">Oxidoreductase</keyword>
<dbReference type="NCBIfam" id="NF000942">
    <property type="entry name" value="PRK00094.1-4"/>
    <property type="match status" value="1"/>
</dbReference>
<dbReference type="PANTHER" id="PTHR11728:SF1">
    <property type="entry name" value="GLYCEROL-3-PHOSPHATE DEHYDROGENASE [NAD(+)] 2, CHLOROPLASTIC"/>
    <property type="match status" value="1"/>
</dbReference>
<evidence type="ECO:0000256" key="9">
    <source>
        <dbReference type="PIRSR" id="PIRSR000114-2"/>
    </source>
</evidence>
<evidence type="ECO:0000256" key="4">
    <source>
        <dbReference type="ARBA" id="ARBA00023098"/>
    </source>
</evidence>
<feature type="active site" description="Proton acceptor" evidence="7 8">
    <location>
        <position position="194"/>
    </location>
</feature>
<feature type="binding site" evidence="7">
    <location>
        <position position="247"/>
    </location>
    <ligand>
        <name>sn-glycerol 3-phosphate</name>
        <dbReference type="ChEBI" id="CHEBI:57597"/>
    </ligand>
</feature>
<accession>A0A212JB74</accession>
<dbReference type="GO" id="GO:0008654">
    <property type="term" value="P:phospholipid biosynthetic process"/>
    <property type="evidence" value="ECO:0007669"/>
    <property type="project" value="UniProtKB-KW"/>
</dbReference>
<keyword evidence="4 7" id="KW-0443">Lipid metabolism</keyword>
<organism evidence="15">
    <name type="scientific">uncultured Dysgonomonas sp</name>
    <dbReference type="NCBI Taxonomy" id="206096"/>
    <lineage>
        <taxon>Bacteria</taxon>
        <taxon>Pseudomonadati</taxon>
        <taxon>Bacteroidota</taxon>
        <taxon>Bacteroidia</taxon>
        <taxon>Bacteroidales</taxon>
        <taxon>Dysgonomonadaceae</taxon>
        <taxon>Dysgonomonas</taxon>
        <taxon>environmental samples</taxon>
    </lineage>
</organism>
<feature type="binding site" evidence="7">
    <location>
        <position position="284"/>
    </location>
    <ligand>
        <name>NADPH</name>
        <dbReference type="ChEBI" id="CHEBI:57783"/>
    </ligand>
</feature>
<dbReference type="Pfam" id="PF07479">
    <property type="entry name" value="NAD_Gly3P_dh_C"/>
    <property type="match status" value="1"/>
</dbReference>
<dbReference type="GO" id="GO:0006650">
    <property type="term" value="P:glycerophospholipid metabolic process"/>
    <property type="evidence" value="ECO:0007669"/>
    <property type="project" value="UniProtKB-UniRule"/>
</dbReference>
<keyword evidence="6 7" id="KW-1208">Phospholipid metabolism</keyword>
<comment type="catalytic activity">
    <reaction evidence="7 12">
        <text>sn-glycerol 3-phosphate + NADP(+) = dihydroxyacetone phosphate + NADPH + H(+)</text>
        <dbReference type="Rhea" id="RHEA:11096"/>
        <dbReference type="ChEBI" id="CHEBI:15378"/>
        <dbReference type="ChEBI" id="CHEBI:57597"/>
        <dbReference type="ChEBI" id="CHEBI:57642"/>
        <dbReference type="ChEBI" id="CHEBI:57783"/>
        <dbReference type="ChEBI" id="CHEBI:58349"/>
        <dbReference type="EC" id="1.1.1.94"/>
    </reaction>
</comment>
<comment type="function">
    <text evidence="7">Catalyzes the reduction of the glycolytic intermediate dihydroxyacetone phosphate (DHAP) to sn-glycerol 3-phosphate (G3P), the key precursor for phospholipid synthesis.</text>
</comment>
<dbReference type="SUPFAM" id="SSF48179">
    <property type="entry name" value="6-phosphogluconate dehydrogenase C-terminal domain-like"/>
    <property type="match status" value="1"/>
</dbReference>
<dbReference type="AlphaFoldDB" id="A0A212JB74"/>
<comment type="caution">
    <text evidence="7">Lacks conserved residue(s) required for the propagation of feature annotation.</text>
</comment>
<feature type="domain" description="Glycerol-3-phosphate dehydrogenase NAD-dependent C-terminal" evidence="14">
    <location>
        <begin position="183"/>
        <end position="323"/>
    </location>
</feature>
<comment type="pathway">
    <text evidence="7">Membrane lipid metabolism; glycerophospholipid metabolism.</text>
</comment>
<dbReference type="InterPro" id="IPR008927">
    <property type="entry name" value="6-PGluconate_DH-like_C_sf"/>
</dbReference>
<dbReference type="Pfam" id="PF01210">
    <property type="entry name" value="NAD_Gly3P_dh_N"/>
    <property type="match status" value="1"/>
</dbReference>
<feature type="binding site" evidence="10">
    <location>
        <position position="143"/>
    </location>
    <ligand>
        <name>NAD(+)</name>
        <dbReference type="ChEBI" id="CHEBI:57540"/>
    </ligand>
</feature>
<gene>
    <name evidence="7 15" type="primary">gpsA</name>
    <name evidence="15" type="ORF">KL86DYS1_11710</name>
</gene>
<keyword evidence="7 10" id="KW-0520">NAD</keyword>
<dbReference type="GO" id="GO:0141153">
    <property type="term" value="F:glycerol-3-phosphate dehydrogenase (NADP+) activity"/>
    <property type="evidence" value="ECO:0007669"/>
    <property type="project" value="RHEA"/>
</dbReference>
<reference evidence="15" key="1">
    <citation type="submission" date="2016-04" db="EMBL/GenBank/DDBJ databases">
        <authorList>
            <person name="Evans L.H."/>
            <person name="Alamgir A."/>
            <person name="Owens N."/>
            <person name="Weber N.D."/>
            <person name="Virtaneva K."/>
            <person name="Barbian K."/>
            <person name="Babar A."/>
            <person name="Rosenke K."/>
        </authorList>
    </citation>
    <scope>NUCLEOTIDE SEQUENCE</scope>
    <source>
        <strain evidence="15">86-1</strain>
    </source>
</reference>
<dbReference type="PROSITE" id="PS00957">
    <property type="entry name" value="NAD_G3PDH"/>
    <property type="match status" value="1"/>
</dbReference>
<evidence type="ECO:0000256" key="6">
    <source>
        <dbReference type="ARBA" id="ARBA00023264"/>
    </source>
</evidence>
<feature type="binding site" evidence="7">
    <location>
        <position position="258"/>
    </location>
    <ligand>
        <name>sn-glycerol 3-phosphate</name>
        <dbReference type="ChEBI" id="CHEBI:57597"/>
    </ligand>
</feature>
<feature type="binding site" evidence="9">
    <location>
        <begin position="258"/>
        <end position="259"/>
    </location>
    <ligand>
        <name>substrate</name>
    </ligand>
</feature>
<dbReference type="HAMAP" id="MF_00394">
    <property type="entry name" value="NAD_Glyc3P_dehydrog"/>
    <property type="match status" value="1"/>
</dbReference>
<protein>
    <recommendedName>
        <fullName evidence="7">Glycerol-3-phosphate dehydrogenase [NAD(P)+]</fullName>
        <ecNumber evidence="7">1.1.1.94</ecNumber>
    </recommendedName>
    <alternativeName>
        <fullName evidence="7">NAD(P)(+)-dependent glycerol-3-phosphate dehydrogenase</fullName>
    </alternativeName>
    <alternativeName>
        <fullName evidence="7">NAD(P)H-dependent dihydroxyacetone-phosphate reductase</fullName>
    </alternativeName>
</protein>
<dbReference type="InterPro" id="IPR006109">
    <property type="entry name" value="G3P_DH_NAD-dep_C"/>
</dbReference>
<proteinExistence type="inferred from homology"/>
<feature type="binding site" evidence="7">
    <location>
        <position position="52"/>
    </location>
    <ligand>
        <name>NADPH</name>
        <dbReference type="ChEBI" id="CHEBI:57783"/>
    </ligand>
</feature>
<evidence type="ECO:0000256" key="8">
    <source>
        <dbReference type="PIRSR" id="PIRSR000114-1"/>
    </source>
</evidence>
<feature type="binding site" evidence="10">
    <location>
        <position position="87"/>
    </location>
    <ligand>
        <name>NAD(+)</name>
        <dbReference type="ChEBI" id="CHEBI:57540"/>
    </ligand>
</feature>
<feature type="binding site" evidence="7">
    <location>
        <position position="282"/>
    </location>
    <ligand>
        <name>NADPH</name>
        <dbReference type="ChEBI" id="CHEBI:57783"/>
    </ligand>
</feature>
<dbReference type="GO" id="GO:0046168">
    <property type="term" value="P:glycerol-3-phosphate catabolic process"/>
    <property type="evidence" value="ECO:0007669"/>
    <property type="project" value="InterPro"/>
</dbReference>
<evidence type="ECO:0000256" key="2">
    <source>
        <dbReference type="ARBA" id="ARBA00022516"/>
    </source>
</evidence>
<sequence>MSFPGKIAILGGGTWATALAKIMLNHEKHINWYMRRPEQIQDFKKTGHNPSYLSTVEFNLDRISFYSDITQVVEDSDTLILAVPSPFLKSHLEKLKTKISDKFIISAIKGIIPPENLLVTDYLTQFYDIPVENMAIVGGPCHAEEIALERLTYPTIACPDIEKAQAIAGIFNNRFVRASVSNDVSGIELAAVLKNVYAIASGICHGLKYGDNFQAVLVSNAISEMERFVDIVSPIERRIQDSAYLGDLLVTCYSSFSRNRTFGSMIGKGYSVKAAQIEMEMIAEGYYGTKCIREMNEKYNVNIPIADLVYRVLYENASAREGVKVLREQILK</sequence>
<evidence type="ECO:0000313" key="15">
    <source>
        <dbReference type="EMBL" id="SBV96687.1"/>
    </source>
</evidence>
<feature type="binding site" evidence="7">
    <location>
        <position position="139"/>
    </location>
    <ligand>
        <name>sn-glycerol 3-phosphate</name>
        <dbReference type="ChEBI" id="CHEBI:57597"/>
    </ligand>
</feature>
<dbReference type="EC" id="1.1.1.94" evidence="7"/>
<evidence type="ECO:0000256" key="12">
    <source>
        <dbReference type="RuleBase" id="RU000439"/>
    </source>
</evidence>
<feature type="binding site" evidence="7">
    <location>
        <position position="257"/>
    </location>
    <ligand>
        <name>sn-glycerol 3-phosphate</name>
        <dbReference type="ChEBI" id="CHEBI:57597"/>
    </ligand>
</feature>
<dbReference type="GO" id="GO:0046167">
    <property type="term" value="P:glycerol-3-phosphate biosynthetic process"/>
    <property type="evidence" value="ECO:0007669"/>
    <property type="project" value="UniProtKB-UniRule"/>
</dbReference>
<evidence type="ECO:0000256" key="5">
    <source>
        <dbReference type="ARBA" id="ARBA00023209"/>
    </source>
</evidence>
<evidence type="ECO:0000259" key="13">
    <source>
        <dbReference type="Pfam" id="PF01210"/>
    </source>
</evidence>
<dbReference type="GO" id="GO:0005975">
    <property type="term" value="P:carbohydrate metabolic process"/>
    <property type="evidence" value="ECO:0007669"/>
    <property type="project" value="InterPro"/>
</dbReference>
<comment type="subcellular location">
    <subcellularLocation>
        <location evidence="7">Cytoplasm</location>
    </subcellularLocation>
</comment>
<keyword evidence="7" id="KW-0547">Nucleotide-binding</keyword>
<keyword evidence="7" id="KW-0963">Cytoplasm</keyword>
<dbReference type="Gene3D" id="1.10.1040.10">
    <property type="entry name" value="N-(1-d-carboxylethyl)-l-norvaline Dehydrogenase, domain 2"/>
    <property type="match status" value="1"/>
</dbReference>
<keyword evidence="7" id="KW-0521">NADP</keyword>
<evidence type="ECO:0000256" key="7">
    <source>
        <dbReference type="HAMAP-Rule" id="MF_00394"/>
    </source>
</evidence>
<dbReference type="RefSeq" id="WP_296939935.1">
    <property type="nucleotide sequence ID" value="NZ_LT599032.1"/>
</dbReference>
<comment type="similarity">
    <text evidence="1 7 11">Belongs to the NAD-dependent glycerol-3-phosphate dehydrogenase family.</text>
</comment>
<evidence type="ECO:0000259" key="14">
    <source>
        <dbReference type="Pfam" id="PF07479"/>
    </source>
</evidence>
<dbReference type="SUPFAM" id="SSF51735">
    <property type="entry name" value="NAD(P)-binding Rossmann-fold domains"/>
    <property type="match status" value="1"/>
</dbReference>
<feature type="binding site" evidence="7">
    <location>
        <position position="258"/>
    </location>
    <ligand>
        <name>NADPH</name>
        <dbReference type="ChEBI" id="CHEBI:57783"/>
    </ligand>
</feature>